<dbReference type="EMBL" id="BLTE01000010">
    <property type="protein sequence ID" value="GFK94577.1"/>
    <property type="molecule type" value="Genomic_DNA"/>
</dbReference>
<evidence type="ECO:0000313" key="1">
    <source>
        <dbReference type="EMBL" id="GFK94577.1"/>
    </source>
</evidence>
<accession>A0A6V8LY52</accession>
<keyword evidence="2" id="KW-1185">Reference proteome</keyword>
<protein>
    <submittedName>
        <fullName evidence="1">Uncharacterized protein</fullName>
    </submittedName>
</protein>
<dbReference type="RefSeq" id="WP_173084786.1">
    <property type="nucleotide sequence ID" value="NZ_BLTE01000010.1"/>
</dbReference>
<dbReference type="AlphaFoldDB" id="A0A6V8LY52"/>
<comment type="caution">
    <text evidence="1">The sequence shown here is derived from an EMBL/GenBank/DDBJ whole genome shotgun (WGS) entry which is preliminary data.</text>
</comment>
<proteinExistence type="predicted"/>
<reference evidence="1 2" key="1">
    <citation type="submission" date="2020-04" db="EMBL/GenBank/DDBJ databases">
        <authorList>
            <consortium name="Desulfovibrio sp. FSS-1 genome sequencing consortium"/>
            <person name="Shimoshige H."/>
            <person name="Kobayashi H."/>
            <person name="Maekawa T."/>
        </authorList>
    </citation>
    <scope>NUCLEOTIDE SEQUENCE [LARGE SCALE GENOMIC DNA]</scope>
    <source>
        <strain evidence="1 2">SIID29052-01</strain>
    </source>
</reference>
<dbReference type="Proteomes" id="UP000494245">
    <property type="component" value="Unassembled WGS sequence"/>
</dbReference>
<name>A0A6V8LY52_9BACT</name>
<evidence type="ECO:0000313" key="2">
    <source>
        <dbReference type="Proteomes" id="UP000494245"/>
    </source>
</evidence>
<sequence>MIEDYTPTLTVPQSLEARRVPDSRFARAYARTGDRGRAIVKSAIAALYEAREPSRGVRGESTAHHAAGRRTLRTAPRPWFLLALDPQAHSPIQLAAAVVPAVSARAELILAARPAGKGGWPDAQLAALELCGVEHVFSPSTMALRHGIVELAEASGPGLLACLGDRAFCDRLLAGLDDSCDVIRLPAPAKAALHADSAWDREALGFAQPGLELVEYANPGDPEVSGLRAAFAPDAFAPSGAALILEPGREALWDWPQLESGLFFTRTLVYG</sequence>
<gene>
    <name evidence="1" type="ORF">NNJEOMEG_02424</name>
</gene>
<reference evidence="1 2" key="2">
    <citation type="submission" date="2020-05" db="EMBL/GenBank/DDBJ databases">
        <title>Draft genome sequence of Desulfovibrio sp. strainFSS-1.</title>
        <authorList>
            <person name="Shimoshige H."/>
            <person name="Kobayashi H."/>
            <person name="Maekawa T."/>
        </authorList>
    </citation>
    <scope>NUCLEOTIDE SEQUENCE [LARGE SCALE GENOMIC DNA]</scope>
    <source>
        <strain evidence="1 2">SIID29052-01</strain>
    </source>
</reference>
<organism evidence="1 2">
    <name type="scientific">Fundidesulfovibrio magnetotacticus</name>
    <dbReference type="NCBI Taxonomy" id="2730080"/>
    <lineage>
        <taxon>Bacteria</taxon>
        <taxon>Pseudomonadati</taxon>
        <taxon>Thermodesulfobacteriota</taxon>
        <taxon>Desulfovibrionia</taxon>
        <taxon>Desulfovibrionales</taxon>
        <taxon>Desulfovibrionaceae</taxon>
        <taxon>Fundidesulfovibrio</taxon>
    </lineage>
</organism>